<dbReference type="SMART" id="SM00404">
    <property type="entry name" value="PTPc_motif"/>
    <property type="match status" value="1"/>
</dbReference>
<dbReference type="InterPro" id="IPR016130">
    <property type="entry name" value="Tyr_Pase_AS"/>
</dbReference>
<evidence type="ECO:0000313" key="4">
    <source>
        <dbReference type="EMBL" id="SMA50151.1"/>
    </source>
</evidence>
<proteinExistence type="predicted"/>
<dbReference type="InterPro" id="IPR003595">
    <property type="entry name" value="Tyr_Pase_cat"/>
</dbReference>
<evidence type="ECO:0000313" key="5">
    <source>
        <dbReference type="Proteomes" id="UP000196573"/>
    </source>
</evidence>
<dbReference type="SUPFAM" id="SSF52799">
    <property type="entry name" value="(Phosphotyrosine protein) phosphatases II"/>
    <property type="match status" value="1"/>
</dbReference>
<protein>
    <submittedName>
        <fullName evidence="4">Protein-tyrosine phosphatase</fullName>
    </submittedName>
</protein>
<feature type="region of interest" description="Disordered" evidence="1">
    <location>
        <begin position="32"/>
        <end position="51"/>
    </location>
</feature>
<dbReference type="Gene3D" id="3.90.190.10">
    <property type="entry name" value="Protein tyrosine phosphatase superfamily"/>
    <property type="match status" value="1"/>
</dbReference>
<dbReference type="RefSeq" id="WP_165767351.1">
    <property type="nucleotide sequence ID" value="NZ_CBCSCN010000013.1"/>
</dbReference>
<dbReference type="EMBL" id="FWPT01000011">
    <property type="protein sequence ID" value="SMA50151.1"/>
    <property type="molecule type" value="Genomic_DNA"/>
</dbReference>
<evidence type="ECO:0000259" key="2">
    <source>
        <dbReference type="PROSITE" id="PS50055"/>
    </source>
</evidence>
<reference evidence="4 5" key="1">
    <citation type="submission" date="2017-03" db="EMBL/GenBank/DDBJ databases">
        <authorList>
            <person name="Afonso C.L."/>
            <person name="Miller P.J."/>
            <person name="Scott M.A."/>
            <person name="Spackman E."/>
            <person name="Goraichik I."/>
            <person name="Dimitrov K.M."/>
            <person name="Suarez D.L."/>
            <person name="Swayne D.E."/>
        </authorList>
    </citation>
    <scope>NUCLEOTIDE SEQUENCE [LARGE SCALE GENOMIC DNA]</scope>
    <source>
        <strain evidence="4">SB41UT1</strain>
    </source>
</reference>
<name>A0A1X7APA1_9GAMM</name>
<gene>
    <name evidence="4" type="ORF">EHSB41UT_03942</name>
</gene>
<evidence type="ECO:0000256" key="1">
    <source>
        <dbReference type="SAM" id="MobiDB-lite"/>
    </source>
</evidence>
<dbReference type="InterPro" id="IPR029021">
    <property type="entry name" value="Prot-tyrosine_phosphatase-like"/>
</dbReference>
<dbReference type="Pfam" id="PF00102">
    <property type="entry name" value="Y_phosphatase"/>
    <property type="match status" value="1"/>
</dbReference>
<dbReference type="AlphaFoldDB" id="A0A1X7APA1"/>
<feature type="domain" description="Tyrosine specific protein phosphatases" evidence="3">
    <location>
        <begin position="228"/>
        <end position="275"/>
    </location>
</feature>
<dbReference type="GO" id="GO:0004725">
    <property type="term" value="F:protein tyrosine phosphatase activity"/>
    <property type="evidence" value="ECO:0007669"/>
    <property type="project" value="InterPro"/>
</dbReference>
<evidence type="ECO:0000259" key="3">
    <source>
        <dbReference type="PROSITE" id="PS50056"/>
    </source>
</evidence>
<keyword evidence="5" id="KW-1185">Reference proteome</keyword>
<feature type="region of interest" description="Disordered" evidence="1">
    <location>
        <begin position="323"/>
        <end position="359"/>
    </location>
</feature>
<dbReference type="PROSITE" id="PS00383">
    <property type="entry name" value="TYR_PHOSPHATASE_1"/>
    <property type="match status" value="1"/>
</dbReference>
<dbReference type="PROSITE" id="PS50056">
    <property type="entry name" value="TYR_PHOSPHATASE_2"/>
    <property type="match status" value="1"/>
</dbReference>
<organism evidence="4 5">
    <name type="scientific">Parendozoicomonas haliclonae</name>
    <dbReference type="NCBI Taxonomy" id="1960125"/>
    <lineage>
        <taxon>Bacteria</taxon>
        <taxon>Pseudomonadati</taxon>
        <taxon>Pseudomonadota</taxon>
        <taxon>Gammaproteobacteria</taxon>
        <taxon>Oceanospirillales</taxon>
        <taxon>Endozoicomonadaceae</taxon>
        <taxon>Parendozoicomonas</taxon>
    </lineage>
</organism>
<dbReference type="Proteomes" id="UP000196573">
    <property type="component" value="Unassembled WGS sequence"/>
</dbReference>
<dbReference type="InterPro" id="IPR000387">
    <property type="entry name" value="Tyr_Pase_dom"/>
</dbReference>
<sequence length="359" mass="40923">MQQITNFFSYLIGYKQQPNAAPSAQPFTAELAPKQTSDTSLTERNLSSLGVSPNKERADRIWRDQIFDPMTRIPLTEQPLLTHTDVAYHSLRCTFHLQQGCINLGSFRLPVLYPAHALPMKNCDLPRDLKITLAERPRPLTKDLFLELLHCRADALVILENDSDYFRELYEHEVIIRGKSYTFSNPDILEEKGIETTSLEIKEKDTGRLVKNIPVLFVHDWTDMKDYHDFAELVSQTKELEKKSRRDKSVVIHCNAGVGRSGVLAAAIALDLLFDAGKINTRAELEQSLIRLTEQGKQERGPGFIMRQCQFEMLYEYGMSKLEEPTPSASKRKCRDGGKAEATASPTQSPIRTRKRRLQ</sequence>
<dbReference type="InterPro" id="IPR000242">
    <property type="entry name" value="PTP_cat"/>
</dbReference>
<feature type="domain" description="Tyrosine-protein phosphatase" evidence="2">
    <location>
        <begin position="54"/>
        <end position="316"/>
    </location>
</feature>
<dbReference type="PROSITE" id="PS50055">
    <property type="entry name" value="TYR_PHOSPHATASE_PTP"/>
    <property type="match status" value="1"/>
</dbReference>
<feature type="compositionally biased region" description="Polar residues" evidence="1">
    <location>
        <begin position="34"/>
        <end position="51"/>
    </location>
</feature>
<accession>A0A1X7APA1</accession>